<dbReference type="PANTHER" id="PTHR43685">
    <property type="entry name" value="GLYCOSYLTRANSFERASE"/>
    <property type="match status" value="1"/>
</dbReference>
<dbReference type="Pfam" id="PF00535">
    <property type="entry name" value="Glycos_transf_2"/>
    <property type="match status" value="1"/>
</dbReference>
<evidence type="ECO:0000256" key="3">
    <source>
        <dbReference type="ARBA" id="ARBA00022679"/>
    </source>
</evidence>
<evidence type="ECO:0000259" key="4">
    <source>
        <dbReference type="Pfam" id="PF00535"/>
    </source>
</evidence>
<dbReference type="Gene3D" id="3.90.550.10">
    <property type="entry name" value="Spore Coat Polysaccharide Biosynthesis Protein SpsA, Chain A"/>
    <property type="match status" value="1"/>
</dbReference>
<keyword evidence="6" id="KW-1185">Reference proteome</keyword>
<dbReference type="InterPro" id="IPR029044">
    <property type="entry name" value="Nucleotide-diphossugar_trans"/>
</dbReference>
<sequence>MSAGRAPRVSVLIPCAPRQHFLEETLLSIQKQTFQDWEVVLVLDGECEENRRMAAVLPADQVRIVLTARPRSGIAAARNAGLPECRGDLVAFCDGDDLCEPGRLAGQVAEFDRRPALGMLATWSRRFDSGTGADLGPRRCPAESEALARKLLLFNTVTVSTVMVRPEVVREAGGFRDAAVQCEDYDLWLRILGRAEVAALPEELVRYRVHEGQTSHRAKIMPSSGLLRREKLAAARRLGYSVPVARMKHLAWVGVQLANRRW</sequence>
<dbReference type="GO" id="GO:0016757">
    <property type="term" value="F:glycosyltransferase activity"/>
    <property type="evidence" value="ECO:0007669"/>
    <property type="project" value="UniProtKB-KW"/>
</dbReference>
<evidence type="ECO:0000313" key="6">
    <source>
        <dbReference type="Proteomes" id="UP000730482"/>
    </source>
</evidence>
<dbReference type="InterPro" id="IPR050834">
    <property type="entry name" value="Glycosyltransf_2"/>
</dbReference>
<organism evidence="5 6">
    <name type="scientific">Catenulispora pinistramenti</name>
    <dbReference type="NCBI Taxonomy" id="2705254"/>
    <lineage>
        <taxon>Bacteria</taxon>
        <taxon>Bacillati</taxon>
        <taxon>Actinomycetota</taxon>
        <taxon>Actinomycetes</taxon>
        <taxon>Catenulisporales</taxon>
        <taxon>Catenulisporaceae</taxon>
        <taxon>Catenulispora</taxon>
    </lineage>
</organism>
<dbReference type="EMBL" id="JAAFYZ010000060">
    <property type="protein sequence ID" value="MBS2548965.1"/>
    <property type="molecule type" value="Genomic_DNA"/>
</dbReference>
<dbReference type="Proteomes" id="UP000730482">
    <property type="component" value="Unassembled WGS sequence"/>
</dbReference>
<comment type="similarity">
    <text evidence="1">Belongs to the glycosyltransferase 2 family.</text>
</comment>
<comment type="caution">
    <text evidence="5">The sequence shown here is derived from an EMBL/GenBank/DDBJ whole genome shotgun (WGS) entry which is preliminary data.</text>
</comment>
<dbReference type="PANTHER" id="PTHR43685:SF5">
    <property type="entry name" value="GLYCOSYLTRANSFERASE EPSE-RELATED"/>
    <property type="match status" value="1"/>
</dbReference>
<keyword evidence="3 5" id="KW-0808">Transferase</keyword>
<gene>
    <name evidence="5" type="ORF">KGQ19_19040</name>
</gene>
<proteinExistence type="inferred from homology"/>
<evidence type="ECO:0000313" key="5">
    <source>
        <dbReference type="EMBL" id="MBS2548965.1"/>
    </source>
</evidence>
<dbReference type="SUPFAM" id="SSF53448">
    <property type="entry name" value="Nucleotide-diphospho-sugar transferases"/>
    <property type="match status" value="1"/>
</dbReference>
<protein>
    <submittedName>
        <fullName evidence="5">Glycosyltransferase</fullName>
        <ecNumber evidence="5">2.4.-.-</ecNumber>
    </submittedName>
</protein>
<dbReference type="RefSeq" id="WP_212010542.1">
    <property type="nucleotide sequence ID" value="NZ_JAAFYZ010000060.1"/>
</dbReference>
<dbReference type="EC" id="2.4.-.-" evidence="5"/>
<keyword evidence="2 5" id="KW-0328">Glycosyltransferase</keyword>
<dbReference type="InterPro" id="IPR001173">
    <property type="entry name" value="Glyco_trans_2-like"/>
</dbReference>
<evidence type="ECO:0000256" key="2">
    <source>
        <dbReference type="ARBA" id="ARBA00022676"/>
    </source>
</evidence>
<reference evidence="5 6" key="1">
    <citation type="submission" date="2020-02" db="EMBL/GenBank/DDBJ databases">
        <title>Acidophilic actinobacteria isolated from forest soil.</title>
        <authorList>
            <person name="Golinska P."/>
        </authorList>
    </citation>
    <scope>NUCLEOTIDE SEQUENCE [LARGE SCALE GENOMIC DNA]</scope>
    <source>
        <strain evidence="5 6">NL8</strain>
    </source>
</reference>
<feature type="domain" description="Glycosyltransferase 2-like" evidence="4">
    <location>
        <begin position="10"/>
        <end position="138"/>
    </location>
</feature>
<accession>A0ABS5KSI2</accession>
<evidence type="ECO:0000256" key="1">
    <source>
        <dbReference type="ARBA" id="ARBA00006739"/>
    </source>
</evidence>
<name>A0ABS5KSI2_9ACTN</name>